<dbReference type="InterPro" id="IPR035892">
    <property type="entry name" value="C2_domain_sf"/>
</dbReference>
<dbReference type="PROSITE" id="PS50004">
    <property type="entry name" value="C2"/>
    <property type="match status" value="1"/>
</dbReference>
<feature type="compositionally biased region" description="Low complexity" evidence="3">
    <location>
        <begin position="21"/>
        <end position="34"/>
    </location>
</feature>
<evidence type="ECO:0000256" key="2">
    <source>
        <dbReference type="ARBA" id="ARBA00022837"/>
    </source>
</evidence>
<protein>
    <recommendedName>
        <fullName evidence="5">C2 domain-containing protein</fullName>
    </recommendedName>
</protein>
<feature type="region of interest" description="Disordered" evidence="3">
    <location>
        <begin position="643"/>
        <end position="662"/>
    </location>
</feature>
<dbReference type="SUPFAM" id="SSF49562">
    <property type="entry name" value="C2 domain (Calcium/lipid-binding domain, CaLB)"/>
    <property type="match status" value="2"/>
</dbReference>
<dbReference type="PANTHER" id="PTHR45911">
    <property type="entry name" value="C2 DOMAIN-CONTAINING PROTEIN"/>
    <property type="match status" value="1"/>
</dbReference>
<dbReference type="CDD" id="cd00173">
    <property type="entry name" value="SH2"/>
    <property type="match status" value="1"/>
</dbReference>
<gene>
    <name evidence="6" type="ORF">H310_06079</name>
</gene>
<dbReference type="GeneID" id="20083129"/>
<dbReference type="OrthoDB" id="73919at2759"/>
<sequence>MWPRRRSKKRPHATAHPLPPVTSSILPSPSTSTSKNQRTAVDAGDVSVVTSRDFIATQPSYHTLLTYTSLVKDHTLDLRAGNFIERSKARWTSRHQRPPDTVVARQRLEVSAALTIQCTARTFLAKRRLHSTRTACLDLQRQRATYISEWRSPLQAAWSSVVRRPPRTAPFLHVLFPLETRRPFSVPSTSAYYTLAAILLQSQLHFRTAVRRARYVRQPRPLRLFITQAVVQTCTLVHLFRQHVGAYAALVLQCKMRSRWAIRRHSHLSQVRRRHRAALVIQCAYRCHLARRAVAARRFATAATTIQCAYRCHVARQLARRLLYRRCAQRLVLAVMACTIPVVAMTISHTAARRIQRVQRGRAARSRFRTLALKNETTRLRQSPLRGYMLYARGSYYDAALLLEQSFLAGYADDENNDEMFWVKFGTAHFYSYEATGDRSHLEKALAAFQRLFPKASDVDRPAAERNGTGNNLSPSSRLVLGLVYATALFFNHSFGPCLALCDEVLNVRSSPALDKEWVATAHVLASNVCFFNHKLDACAAHLAATIALGPLKAYSELALRYMLATVYALLSKQNDTDVAATTMAPLAIPTAGGTAPEGILVKRDDENVEIELNDRDLLNRDGVPDAAVDHADMGGNVPTLQDAAKSRTPEAGDGAPTTTLERPCRVPETEAQRYHRLSEMEYAICYSIVELWPDVGFYHGVMAPAAAEAKLQQSPGGTFLVHRIKASSPHVYIKVKWDDGAITTMKVTRGSTGDDTDKFYRNPNSPDATDTTLVGFLSKLPRAAGISLRQGLRCRQSPSRRSAGTAAFGVDWTHWEQWYLTDHAWLHAAHLWDQHSGYVFSNFLASTCPAFLQYQATKAAQELTKRKSCGNVAHPKRATSTGWHTAKRKPLTIPPATSEELRAQGEAWLVQAKAARGIGKLMDSLICIQNAVAINPTYECIRRSWSSKATTNLAAAMRRVQKLDRLWSRALAFDTYTPSTRGQPQAEALLLECIYRQHFHALATVDVHRRLVRAHIRAYCMDGFDLAHLDMALRSMDALADAYRNQHASSTAAFPVPVPRQYGPSVPSTAPARRILPSTTLKPVSPSKKTKKKMSSAALQATEASTPAEKPERTLPPPEQKGQAKRPRSLRVSTIEPHWPVELLAEMAEVTYRSLQITRAVDSLYALAKRISNAPAYTHLFRNTLVRLAFLLAHRRQFDRAVRIMTHLLHEVDAAPRDPVVAVSIPKWPVAMPFEFSTTDVRFMRGVVMDMAAEVAPDAQQRNQEKAWADFAPLHNDLVRQVQKMLREEQATTNSAAFRETHVSGVVVTVGECHGLHIPNILVSNVRVVVVMDHHPGKKCHSGVSTADPPSWETMQPNWNDQVVSIPASTKHSTVTVLVVNKVHLRDVVMASMTLPLSTLFACGQIAMKPWRLLSPTTDHSSLSPHSTTQAAPTLGLAFQLTTFRPQFTRDDKEKRDIAFALGDFLNQPFVWHSYGARFVRVSDHFLARHFLLQALRRVPLPHDLRAVHMMLDVARCDLACRAGHPCAKQDTVTKSRPASTAVEWLQKAHVAALMLEPRHIHVENAILDVMQQAMMQESPFERKLDVCMTQPLEVDYIAVTSEHGQYFVNKETGDCILDEPLGYEAQVQKPPLRRMVVFSDSMKQRVLRLRREMKVAAAADSDQWVAMYDEFHCRMFYVSQVHSMQSYTTPARYVMVGDEMTVYSVLVIQDVFRTRRRRARLRRLLRRAVRVVGVGLYVQAAWRARVKARAIRATKVPLTCLKVIIHRAEGLRAADRVSSDPFVQLDLPGCKTRRTAIRKATLTPEWDEVFHMRYTWLNHELAMQQHQALLAAGKQPGSGDGGADGQEIEDTVNLRRVRRQLEHNLALNDGTLDGEDNASERDQSGDDDNEEKSVSDNDGPMLTLTVYDYDAPSRGNVESSSDFLGLATVPVDALDHGKAISAALTLRDEDGYLSPRPRGTLDITVQWIPHVFPIRLRSALVAVHAIARMDGLMRRTYAERRKTQAPPRKPKPTMSDDERMLLELITSTWHDALVKLADAIVMADQLQRLMLRLQDARKSHTNAEEEEHIERRLNAVMRDQFGGKRQAVDVAMGVVAKGLRRFARTTMDEVVAYVGSGTDVILQEKIALWFANLGYVAGQSTPRRDDAPPPPATETYDCIMQFVLSQKEKFVLWETSLRGVVEEGFVDGKWAYDMSKELAICRKIEATLGDAPTDVPQISFEEEERIKQRQHVRAKKLEKQKKRKK</sequence>
<dbReference type="Gene3D" id="1.20.5.190">
    <property type="match status" value="1"/>
</dbReference>
<keyword evidence="4" id="KW-1133">Transmembrane helix</keyword>
<evidence type="ECO:0000256" key="4">
    <source>
        <dbReference type="SAM" id="Phobius"/>
    </source>
</evidence>
<keyword evidence="4" id="KW-0472">Membrane</keyword>
<feature type="transmembrane region" description="Helical" evidence="4">
    <location>
        <begin position="331"/>
        <end position="352"/>
    </location>
</feature>
<evidence type="ECO:0000256" key="1">
    <source>
        <dbReference type="ARBA" id="ARBA00022723"/>
    </source>
</evidence>
<organism evidence="6">
    <name type="scientific">Aphanomyces invadans</name>
    <dbReference type="NCBI Taxonomy" id="157072"/>
    <lineage>
        <taxon>Eukaryota</taxon>
        <taxon>Sar</taxon>
        <taxon>Stramenopiles</taxon>
        <taxon>Oomycota</taxon>
        <taxon>Saprolegniomycetes</taxon>
        <taxon>Saprolegniales</taxon>
        <taxon>Verrucalvaceae</taxon>
        <taxon>Aphanomyces</taxon>
    </lineage>
</organism>
<evidence type="ECO:0000313" key="6">
    <source>
        <dbReference type="EMBL" id="ETW02610.1"/>
    </source>
</evidence>
<dbReference type="GO" id="GO:0005509">
    <property type="term" value="F:calcium ion binding"/>
    <property type="evidence" value="ECO:0007669"/>
    <property type="project" value="TreeGrafter"/>
</dbReference>
<feature type="compositionally biased region" description="Basic residues" evidence="3">
    <location>
        <begin position="1"/>
        <end position="13"/>
    </location>
</feature>
<feature type="region of interest" description="Disordered" evidence="3">
    <location>
        <begin position="1055"/>
        <end position="1132"/>
    </location>
</feature>
<keyword evidence="1" id="KW-0479">Metal-binding</keyword>
<dbReference type="Pfam" id="PF00168">
    <property type="entry name" value="C2"/>
    <property type="match status" value="3"/>
</dbReference>
<dbReference type="PANTHER" id="PTHR45911:SF4">
    <property type="entry name" value="MULTIPLE C2 AND TRANSMEMBRANE DOMAIN-CONTAINING PROTEIN"/>
    <property type="match status" value="1"/>
</dbReference>
<dbReference type="InterPro" id="IPR036860">
    <property type="entry name" value="SH2_dom_sf"/>
</dbReference>
<dbReference type="PROSITE" id="PS50096">
    <property type="entry name" value="IQ"/>
    <property type="match status" value="3"/>
</dbReference>
<keyword evidence="4" id="KW-0812">Transmembrane</keyword>
<evidence type="ECO:0000256" key="3">
    <source>
        <dbReference type="SAM" id="MobiDB-lite"/>
    </source>
</evidence>
<dbReference type="EMBL" id="KI913961">
    <property type="protein sequence ID" value="ETW02610.1"/>
    <property type="molecule type" value="Genomic_DNA"/>
</dbReference>
<dbReference type="eggNOG" id="ENOG502SKNQ">
    <property type="taxonomic scope" value="Eukaryota"/>
</dbReference>
<proteinExistence type="predicted"/>
<dbReference type="InterPro" id="IPR000008">
    <property type="entry name" value="C2_dom"/>
</dbReference>
<dbReference type="CDD" id="cd00030">
    <property type="entry name" value="C2"/>
    <property type="match status" value="1"/>
</dbReference>
<reference evidence="6" key="1">
    <citation type="submission" date="2013-12" db="EMBL/GenBank/DDBJ databases">
        <title>The Genome Sequence of Aphanomyces invadans NJM9701.</title>
        <authorList>
            <consortium name="The Broad Institute Genomics Platform"/>
            <person name="Russ C."/>
            <person name="Tyler B."/>
            <person name="van West P."/>
            <person name="Dieguez-Uribeondo J."/>
            <person name="Young S.K."/>
            <person name="Zeng Q."/>
            <person name="Gargeya S."/>
            <person name="Fitzgerald M."/>
            <person name="Abouelleil A."/>
            <person name="Alvarado L."/>
            <person name="Chapman S.B."/>
            <person name="Gainer-Dewar J."/>
            <person name="Goldberg J."/>
            <person name="Griggs A."/>
            <person name="Gujja S."/>
            <person name="Hansen M."/>
            <person name="Howarth C."/>
            <person name="Imamovic A."/>
            <person name="Ireland A."/>
            <person name="Larimer J."/>
            <person name="McCowan C."/>
            <person name="Murphy C."/>
            <person name="Pearson M."/>
            <person name="Poon T.W."/>
            <person name="Priest M."/>
            <person name="Roberts A."/>
            <person name="Saif S."/>
            <person name="Shea T."/>
            <person name="Sykes S."/>
            <person name="Wortman J."/>
            <person name="Nusbaum C."/>
            <person name="Birren B."/>
        </authorList>
    </citation>
    <scope>NUCLEOTIDE SEQUENCE [LARGE SCALE GENOMIC DNA]</scope>
    <source>
        <strain evidence="6">NJM9701</strain>
    </source>
</reference>
<feature type="region of interest" description="Disordered" evidence="3">
    <location>
        <begin position="1"/>
        <end position="41"/>
    </location>
</feature>
<feature type="region of interest" description="Disordered" evidence="3">
    <location>
        <begin position="1867"/>
        <end position="1903"/>
    </location>
</feature>
<dbReference type="Gene3D" id="2.60.40.150">
    <property type="entry name" value="C2 domain"/>
    <property type="match status" value="1"/>
</dbReference>
<feature type="domain" description="C2" evidence="5">
    <location>
        <begin position="1744"/>
        <end position="1869"/>
    </location>
</feature>
<dbReference type="SMART" id="SM00015">
    <property type="entry name" value="IQ"/>
    <property type="match status" value="4"/>
</dbReference>
<feature type="compositionally biased region" description="Low complexity" evidence="3">
    <location>
        <begin position="1078"/>
        <end position="1088"/>
    </location>
</feature>
<dbReference type="GO" id="GO:0016020">
    <property type="term" value="C:membrane"/>
    <property type="evidence" value="ECO:0007669"/>
    <property type="project" value="TreeGrafter"/>
</dbReference>
<dbReference type="VEuPathDB" id="FungiDB:H310_06079"/>
<dbReference type="InterPro" id="IPR000048">
    <property type="entry name" value="IQ_motif_EF-hand-BS"/>
</dbReference>
<dbReference type="STRING" id="157072.A0A024U8R6"/>
<dbReference type="SUPFAM" id="SSF55550">
    <property type="entry name" value="SH2 domain"/>
    <property type="match status" value="1"/>
</dbReference>
<accession>A0A024U8R6</accession>
<keyword evidence="2" id="KW-0106">Calcium</keyword>
<name>A0A024U8R6_9STRA</name>
<evidence type="ECO:0000259" key="5">
    <source>
        <dbReference type="PROSITE" id="PS50004"/>
    </source>
</evidence>
<dbReference type="SMART" id="SM00239">
    <property type="entry name" value="C2"/>
    <property type="match status" value="2"/>
</dbReference>
<dbReference type="RefSeq" id="XP_008869215.1">
    <property type="nucleotide sequence ID" value="XM_008870993.1"/>
</dbReference>